<name>A0A1F5HHF3_9BACT</name>
<sequence length="80" mass="9268">MIYLQINTPVPNFFLIYCHSDPPLAEKNLSKRHPELISGSKKMLKPFGFVYAEYNRSAQGEQVQHDKFAYSHIFALINSH</sequence>
<comment type="caution">
    <text evidence="1">The sequence shown here is derived from an EMBL/GenBank/DDBJ whole genome shotgun (WGS) entry which is preliminary data.</text>
</comment>
<evidence type="ECO:0000313" key="1">
    <source>
        <dbReference type="EMBL" id="OGE03540.1"/>
    </source>
</evidence>
<dbReference type="EMBL" id="MFBL01000053">
    <property type="protein sequence ID" value="OGE03540.1"/>
    <property type="molecule type" value="Genomic_DNA"/>
</dbReference>
<dbReference type="AlphaFoldDB" id="A0A1F5HHF3"/>
<organism evidence="1 2">
    <name type="scientific">Candidatus Curtissbacteria bacterium RIFCSPHIGHO2_12_FULL_41_17</name>
    <dbReference type="NCBI Taxonomy" id="1797722"/>
    <lineage>
        <taxon>Bacteria</taxon>
        <taxon>Candidatus Curtissiibacteriota</taxon>
    </lineage>
</organism>
<dbReference type="Proteomes" id="UP000178369">
    <property type="component" value="Unassembled WGS sequence"/>
</dbReference>
<gene>
    <name evidence="1" type="ORF">A3F45_00230</name>
</gene>
<protein>
    <submittedName>
        <fullName evidence="1">Uncharacterized protein</fullName>
    </submittedName>
</protein>
<reference evidence="1 2" key="1">
    <citation type="journal article" date="2016" name="Nat. Commun.">
        <title>Thousands of microbial genomes shed light on interconnected biogeochemical processes in an aquifer system.</title>
        <authorList>
            <person name="Anantharaman K."/>
            <person name="Brown C.T."/>
            <person name="Hug L.A."/>
            <person name="Sharon I."/>
            <person name="Castelle C.J."/>
            <person name="Probst A.J."/>
            <person name="Thomas B.C."/>
            <person name="Singh A."/>
            <person name="Wilkins M.J."/>
            <person name="Karaoz U."/>
            <person name="Brodie E.L."/>
            <person name="Williams K.H."/>
            <person name="Hubbard S.S."/>
            <person name="Banfield J.F."/>
        </authorList>
    </citation>
    <scope>NUCLEOTIDE SEQUENCE [LARGE SCALE GENOMIC DNA]</scope>
</reference>
<proteinExistence type="predicted"/>
<evidence type="ECO:0000313" key="2">
    <source>
        <dbReference type="Proteomes" id="UP000178369"/>
    </source>
</evidence>
<accession>A0A1F5HHF3</accession>